<sequence length="417" mass="44131">MFGLFIFVAMAAMGGVAIDVSHVHAERVRLQIMADSAAHAALVARRRMPADEAKLAAVAMVRANEADARRGNLVLASDIAFGTFDYDTGKFTADPSKTDAVRVTTARRAARGNAVTSFVTQIIGIDSWDISRDAVFIAYNPGCADQGFLANGAIDVQSNNAYLNGFCMHSNSWVSINNNNSFEPGTVLSMPNIDQLRMPASGFTKNEGLQAALRPAEVEIRELRDLSEIIAQLESYGSWHMPDYVTSGSVIQLSGSSFDPSHFTPGRIHRLACKGKKVTLGTKGALTTIRKAVIVTDCEVSLGSGLAFEDAVVATTDTSVKSITGSAGVRLGRVDACLPGGSAQLLTMGGVDLPSGFNLHGSQVIAKGDIKFSANAVGIGVSLISGGRIDSTSNMTMYRCADGLDGNFQVDHYRLAL</sequence>
<feature type="domain" description="Putative Flp pilus-assembly TadG-like N-terminal" evidence="1">
    <location>
        <begin position="1"/>
        <end position="41"/>
    </location>
</feature>
<reference evidence="3 4" key="1">
    <citation type="submission" date="2020-08" db="EMBL/GenBank/DDBJ databases">
        <title>Genomic Encyclopedia of Type Strains, Phase III (KMG-III): the genomes of soil and plant-associated and newly described type strains.</title>
        <authorList>
            <person name="Whitman W."/>
        </authorList>
    </citation>
    <scope>NUCLEOTIDE SEQUENCE [LARGE SCALE GENOMIC DNA]</scope>
    <source>
        <strain evidence="3 4">CECT 8572</strain>
    </source>
</reference>
<proteinExistence type="predicted"/>
<dbReference type="Proteomes" id="UP000576152">
    <property type="component" value="Unassembled WGS sequence"/>
</dbReference>
<accession>A0ABR6HPF2</accession>
<keyword evidence="4" id="KW-1185">Reference proteome</keyword>
<name>A0ABR6HPF2_9RHOB</name>
<evidence type="ECO:0000313" key="3">
    <source>
        <dbReference type="EMBL" id="MBB3712343.1"/>
    </source>
</evidence>
<dbReference type="InterPro" id="IPR028087">
    <property type="entry name" value="Tad_N"/>
</dbReference>
<dbReference type="Pfam" id="PF13400">
    <property type="entry name" value="Tad"/>
    <property type="match status" value="1"/>
</dbReference>
<dbReference type="Pfam" id="PF25269">
    <property type="entry name" value="DUF7867"/>
    <property type="match status" value="1"/>
</dbReference>
<feature type="domain" description="DUF7867" evidence="2">
    <location>
        <begin position="147"/>
        <end position="400"/>
    </location>
</feature>
<evidence type="ECO:0000313" key="4">
    <source>
        <dbReference type="Proteomes" id="UP000576152"/>
    </source>
</evidence>
<evidence type="ECO:0000259" key="1">
    <source>
        <dbReference type="Pfam" id="PF13400"/>
    </source>
</evidence>
<comment type="caution">
    <text evidence="3">The sequence shown here is derived from an EMBL/GenBank/DDBJ whole genome shotgun (WGS) entry which is preliminary data.</text>
</comment>
<evidence type="ECO:0000259" key="2">
    <source>
        <dbReference type="Pfam" id="PF25269"/>
    </source>
</evidence>
<organism evidence="3 4">
    <name type="scientific">Limimaricola variabilis</name>
    <dbReference type="NCBI Taxonomy" id="1492771"/>
    <lineage>
        <taxon>Bacteria</taxon>
        <taxon>Pseudomonadati</taxon>
        <taxon>Pseudomonadota</taxon>
        <taxon>Alphaproteobacteria</taxon>
        <taxon>Rhodobacterales</taxon>
        <taxon>Paracoccaceae</taxon>
        <taxon>Limimaricola</taxon>
    </lineage>
</organism>
<dbReference type="RefSeq" id="WP_183472278.1">
    <property type="nucleotide sequence ID" value="NZ_JACIBX010000006.1"/>
</dbReference>
<gene>
    <name evidence="3" type="ORF">FHS00_001925</name>
</gene>
<dbReference type="EMBL" id="JACIBX010000006">
    <property type="protein sequence ID" value="MBB3712343.1"/>
    <property type="molecule type" value="Genomic_DNA"/>
</dbReference>
<evidence type="ECO:0008006" key="5">
    <source>
        <dbReference type="Google" id="ProtNLM"/>
    </source>
</evidence>
<dbReference type="InterPro" id="IPR057189">
    <property type="entry name" value="DUF7867"/>
</dbReference>
<protein>
    <recommendedName>
        <fullName evidence="5">Flp pilus-assembly TadG-like N-terminal domain-containing protein</fullName>
    </recommendedName>
</protein>